<dbReference type="Pfam" id="PF06273">
    <property type="entry name" value="eIF-4B"/>
    <property type="match status" value="1"/>
</dbReference>
<name>A0AAN9K5B7_CLITE</name>
<gene>
    <name evidence="2" type="ORF">RJT34_06122</name>
</gene>
<evidence type="ECO:0000256" key="1">
    <source>
        <dbReference type="SAM" id="MobiDB-lite"/>
    </source>
</evidence>
<dbReference type="GO" id="GO:0003729">
    <property type="term" value="F:mRNA binding"/>
    <property type="evidence" value="ECO:0007669"/>
    <property type="project" value="TreeGrafter"/>
</dbReference>
<reference evidence="2 3" key="1">
    <citation type="submission" date="2024-01" db="EMBL/GenBank/DDBJ databases">
        <title>The genomes of 5 underutilized Papilionoideae crops provide insights into root nodulation and disease resistance.</title>
        <authorList>
            <person name="Yuan L."/>
        </authorList>
    </citation>
    <scope>NUCLEOTIDE SEQUENCE [LARGE SCALE GENOMIC DNA]</scope>
    <source>
        <strain evidence="2">LY-2023</strain>
        <tissue evidence="2">Leaf</tissue>
    </source>
</reference>
<comment type="caution">
    <text evidence="2">The sequence shown here is derived from an EMBL/GenBank/DDBJ whole genome shotgun (WGS) entry which is preliminary data.</text>
</comment>
<feature type="region of interest" description="Disordered" evidence="1">
    <location>
        <begin position="94"/>
        <end position="117"/>
    </location>
</feature>
<keyword evidence="3" id="KW-1185">Reference proteome</keyword>
<accession>A0AAN9K5B7</accession>
<dbReference type="EMBL" id="JAYKXN010000002">
    <property type="protein sequence ID" value="KAK7309414.1"/>
    <property type="molecule type" value="Genomic_DNA"/>
</dbReference>
<proteinExistence type="predicted"/>
<dbReference type="PANTHER" id="PTHR32091">
    <property type="entry name" value="EUKARYOTIC TRANSLATION INITIATION FACTOR 4B"/>
    <property type="match status" value="1"/>
</dbReference>
<feature type="region of interest" description="Disordered" evidence="1">
    <location>
        <begin position="176"/>
        <end position="197"/>
    </location>
</feature>
<organism evidence="2 3">
    <name type="scientific">Clitoria ternatea</name>
    <name type="common">Butterfly pea</name>
    <dbReference type="NCBI Taxonomy" id="43366"/>
    <lineage>
        <taxon>Eukaryota</taxon>
        <taxon>Viridiplantae</taxon>
        <taxon>Streptophyta</taxon>
        <taxon>Embryophyta</taxon>
        <taxon>Tracheophyta</taxon>
        <taxon>Spermatophyta</taxon>
        <taxon>Magnoliopsida</taxon>
        <taxon>eudicotyledons</taxon>
        <taxon>Gunneridae</taxon>
        <taxon>Pentapetalae</taxon>
        <taxon>rosids</taxon>
        <taxon>fabids</taxon>
        <taxon>Fabales</taxon>
        <taxon>Fabaceae</taxon>
        <taxon>Papilionoideae</taxon>
        <taxon>50 kb inversion clade</taxon>
        <taxon>NPAAA clade</taxon>
        <taxon>indigoferoid/millettioid clade</taxon>
        <taxon>Phaseoleae</taxon>
        <taxon>Clitoria</taxon>
    </lineage>
</organism>
<sequence>MSGRGRGGADTSFTIPTLAPTFTYWGQRFRSYNDSFERERKVRFGSSNGANADNWNKKKSEINVGSEKNGRNESIGGGRPRLMLQPRSLLVSNECQEGGGSMNVVKPKGPNPFGEARPRERVLAEKGQDLNKIDEQLESVKIKDDGFGKKGFGSPNGGHVAAATLFEDRTERRTWRKPQYEDDHPKRFDIDNEKPTW</sequence>
<dbReference type="InterPro" id="IPR010433">
    <property type="entry name" value="EIF-4B_pln"/>
</dbReference>
<evidence type="ECO:0000313" key="2">
    <source>
        <dbReference type="EMBL" id="KAK7309414.1"/>
    </source>
</evidence>
<dbReference type="GO" id="GO:0003743">
    <property type="term" value="F:translation initiation factor activity"/>
    <property type="evidence" value="ECO:0007669"/>
    <property type="project" value="InterPro"/>
</dbReference>
<dbReference type="PANTHER" id="PTHR32091:SF17">
    <property type="entry name" value="EUKARYOTIC TRANSLATION INITIATION FACTOR 4B3"/>
    <property type="match status" value="1"/>
</dbReference>
<dbReference type="Proteomes" id="UP001359559">
    <property type="component" value="Unassembled WGS sequence"/>
</dbReference>
<feature type="region of interest" description="Disordered" evidence="1">
    <location>
        <begin position="43"/>
        <end position="82"/>
    </location>
</feature>
<feature type="compositionally biased region" description="Polar residues" evidence="1">
    <location>
        <begin position="45"/>
        <end position="54"/>
    </location>
</feature>
<evidence type="ECO:0000313" key="3">
    <source>
        <dbReference type="Proteomes" id="UP001359559"/>
    </source>
</evidence>
<protein>
    <submittedName>
        <fullName evidence="2">Uncharacterized protein</fullName>
    </submittedName>
</protein>
<dbReference type="AlphaFoldDB" id="A0AAN9K5B7"/>